<evidence type="ECO:0000256" key="2">
    <source>
        <dbReference type="SAM" id="Phobius"/>
    </source>
</evidence>
<sequence>MTTPQRAVTEPAIQVSQEATRQGATGQGATRQSALVGWLLSGCLHLIAIALLLLVIQGQGVERVGFGNGAEGPPGLVMVDASDGGLTQEASPSEIGNGNRPLRTAAGSSGTGREVQSTELPADVPPVPLSLPKAGAAGLGSARGNLASEFSPTAGTGNSGTGLTGTGTSGDLRDLIEGTGTRKPGTGLGAATPGTSFMGIKDQGSRVVFVIDCSGSMTNYNAMRVAKTALVSSLQALDTGQQFQIIFYNDSPTFLKGTSRDGKASLWFATEINKTLATQQISAVQPDRGTQHLPALKLALKFSPEVIYFLTDADEPELTSIERKELIRLNQGRSRIHTIEFGQGPELKTENFLKKVARENGGSYRYEDVTRFTSR</sequence>
<keyword evidence="2" id="KW-0472">Membrane</keyword>
<dbReference type="STRING" id="1841610.A6X21_22925"/>
<accession>A0A1C3ECT0</accession>
<feature type="region of interest" description="Disordered" evidence="1">
    <location>
        <begin position="1"/>
        <end position="27"/>
    </location>
</feature>
<evidence type="ECO:0000259" key="3">
    <source>
        <dbReference type="PROSITE" id="PS50234"/>
    </source>
</evidence>
<reference evidence="4 5" key="1">
    <citation type="submission" date="2016-05" db="EMBL/GenBank/DDBJ databases">
        <title>Genomic and physiological characterization of Planctopirus sp. isolated from fresh water lake.</title>
        <authorList>
            <person name="Subhash Y."/>
            <person name="Ramana C."/>
        </authorList>
    </citation>
    <scope>NUCLEOTIDE SEQUENCE [LARGE SCALE GENOMIC DNA]</scope>
    <source>
        <strain evidence="4 5">JC280</strain>
    </source>
</reference>
<feature type="compositionally biased region" description="Polar residues" evidence="1">
    <location>
        <begin position="14"/>
        <end position="27"/>
    </location>
</feature>
<dbReference type="OrthoDB" id="272806at2"/>
<name>A0A1C3ECT0_9PLAN</name>
<keyword evidence="2" id="KW-0812">Transmembrane</keyword>
<dbReference type="RefSeq" id="WP_068847994.1">
    <property type="nucleotide sequence ID" value="NZ_LYDR01000093.1"/>
</dbReference>
<organism evidence="4 5">
    <name type="scientific">Planctopirus hydrillae</name>
    <dbReference type="NCBI Taxonomy" id="1841610"/>
    <lineage>
        <taxon>Bacteria</taxon>
        <taxon>Pseudomonadati</taxon>
        <taxon>Planctomycetota</taxon>
        <taxon>Planctomycetia</taxon>
        <taxon>Planctomycetales</taxon>
        <taxon>Planctomycetaceae</taxon>
        <taxon>Planctopirus</taxon>
    </lineage>
</organism>
<feature type="region of interest" description="Disordered" evidence="1">
    <location>
        <begin position="148"/>
        <end position="170"/>
    </location>
</feature>
<dbReference type="Pfam" id="PF13519">
    <property type="entry name" value="VWA_2"/>
    <property type="match status" value="1"/>
</dbReference>
<gene>
    <name evidence="4" type="ORF">A6X21_22925</name>
</gene>
<feature type="region of interest" description="Disordered" evidence="1">
    <location>
        <begin position="82"/>
        <end position="127"/>
    </location>
</feature>
<keyword evidence="2" id="KW-1133">Transmembrane helix</keyword>
<feature type="transmembrane region" description="Helical" evidence="2">
    <location>
        <begin position="35"/>
        <end position="56"/>
    </location>
</feature>
<keyword evidence="5" id="KW-1185">Reference proteome</keyword>
<dbReference type="InterPro" id="IPR002035">
    <property type="entry name" value="VWF_A"/>
</dbReference>
<dbReference type="Proteomes" id="UP000094828">
    <property type="component" value="Unassembled WGS sequence"/>
</dbReference>
<protein>
    <recommendedName>
        <fullName evidence="3">VWFA domain-containing protein</fullName>
    </recommendedName>
</protein>
<dbReference type="AlphaFoldDB" id="A0A1C3ECT0"/>
<proteinExistence type="predicted"/>
<evidence type="ECO:0000313" key="5">
    <source>
        <dbReference type="Proteomes" id="UP000094828"/>
    </source>
</evidence>
<feature type="domain" description="VWFA" evidence="3">
    <location>
        <begin position="206"/>
        <end position="375"/>
    </location>
</feature>
<evidence type="ECO:0000313" key="4">
    <source>
        <dbReference type="EMBL" id="ODA31048.1"/>
    </source>
</evidence>
<dbReference type="SUPFAM" id="SSF53300">
    <property type="entry name" value="vWA-like"/>
    <property type="match status" value="1"/>
</dbReference>
<dbReference type="PROSITE" id="PS50234">
    <property type="entry name" value="VWFA"/>
    <property type="match status" value="1"/>
</dbReference>
<dbReference type="SMART" id="SM00327">
    <property type="entry name" value="VWA"/>
    <property type="match status" value="1"/>
</dbReference>
<feature type="compositionally biased region" description="Gly residues" evidence="1">
    <location>
        <begin position="157"/>
        <end position="168"/>
    </location>
</feature>
<evidence type="ECO:0000256" key="1">
    <source>
        <dbReference type="SAM" id="MobiDB-lite"/>
    </source>
</evidence>
<comment type="caution">
    <text evidence="4">The sequence shown here is derived from an EMBL/GenBank/DDBJ whole genome shotgun (WGS) entry which is preliminary data.</text>
</comment>
<dbReference type="InterPro" id="IPR036465">
    <property type="entry name" value="vWFA_dom_sf"/>
</dbReference>
<dbReference type="Gene3D" id="3.40.50.410">
    <property type="entry name" value="von Willebrand factor, type A domain"/>
    <property type="match status" value="1"/>
</dbReference>
<dbReference type="EMBL" id="LYDR01000093">
    <property type="protein sequence ID" value="ODA31048.1"/>
    <property type="molecule type" value="Genomic_DNA"/>
</dbReference>